<dbReference type="GeneID" id="10289461"/>
<reference evidence="1 2" key="1">
    <citation type="journal article" date="2011" name="J. Bacteriol.">
        <title>Complete genome sequence of 'Vulcanisaeta moutnovskia' strain 768-28, a novel member of the hyperthermophilic crenarchaeal genus vulcanisaeta.</title>
        <authorList>
            <person name="Gumerov V.M."/>
            <person name="Mardanov A.V."/>
            <person name="Beletsky A.V."/>
            <person name="Prokofeva M.I."/>
            <person name="Bonch-Osmolovskaya E.A."/>
            <person name="Ravin N.V."/>
            <person name="Skryabin K.G."/>
        </authorList>
    </citation>
    <scope>NUCLEOTIDE SEQUENCE [LARGE SCALE GENOMIC DNA]</scope>
    <source>
        <strain evidence="1 2">768-28</strain>
    </source>
</reference>
<evidence type="ECO:0000313" key="2">
    <source>
        <dbReference type="Proteomes" id="UP000007485"/>
    </source>
</evidence>
<sequence>MSTNIDININVDELHRRILENKRKVTDYVKRLSDIYDKINNETDLPDRSEKVIIDIPNSIPIIIYKEPSKEAYRELFSKALQFLKLEYAIYETLEGRLGKLKGHEFKAIVRYFGDVPSLVVIELDSTKK</sequence>
<protein>
    <submittedName>
        <fullName evidence="1">Uncharacterized protein</fullName>
    </submittedName>
</protein>
<dbReference type="OrthoDB" id="28323at2157"/>
<dbReference type="RefSeq" id="WP_013605172.1">
    <property type="nucleotide sequence ID" value="NC_015151.1"/>
</dbReference>
<gene>
    <name evidence="1" type="ordered locus">VMUT_1809</name>
</gene>
<evidence type="ECO:0000313" key="1">
    <source>
        <dbReference type="EMBL" id="ADY02010.1"/>
    </source>
</evidence>
<dbReference type="HOGENOM" id="CLU_1943976_0_0_2"/>
<organism evidence="1 2">
    <name type="scientific">Vulcanisaeta moutnovskia (strain 768-28)</name>
    <dbReference type="NCBI Taxonomy" id="985053"/>
    <lineage>
        <taxon>Archaea</taxon>
        <taxon>Thermoproteota</taxon>
        <taxon>Thermoprotei</taxon>
        <taxon>Thermoproteales</taxon>
        <taxon>Thermoproteaceae</taxon>
        <taxon>Vulcanisaeta</taxon>
    </lineage>
</organism>
<keyword evidence="2" id="KW-1185">Reference proteome</keyword>
<dbReference type="STRING" id="985053.VMUT_1809"/>
<accession>F0QVA8</accession>
<dbReference type="eggNOG" id="arCOG13826">
    <property type="taxonomic scope" value="Archaea"/>
</dbReference>
<dbReference type="AlphaFoldDB" id="F0QVA8"/>
<dbReference type="KEGG" id="vmo:VMUT_1809"/>
<dbReference type="EMBL" id="CP002529">
    <property type="protein sequence ID" value="ADY02010.1"/>
    <property type="molecule type" value="Genomic_DNA"/>
</dbReference>
<name>F0QVA8_VULM7</name>
<dbReference type="Proteomes" id="UP000007485">
    <property type="component" value="Chromosome"/>
</dbReference>
<proteinExistence type="predicted"/>